<evidence type="ECO:0000256" key="4">
    <source>
        <dbReference type="ARBA" id="ARBA00022630"/>
    </source>
</evidence>
<dbReference type="SUPFAM" id="SSF63380">
    <property type="entry name" value="Riboflavin synthase domain-like"/>
    <property type="match status" value="1"/>
</dbReference>
<dbReference type="InterPro" id="IPR001433">
    <property type="entry name" value="OxRdtase_FAD/NAD-bd"/>
</dbReference>
<evidence type="ECO:0000313" key="15">
    <source>
        <dbReference type="EMBL" id="KAL3837612.1"/>
    </source>
</evidence>
<evidence type="ECO:0000259" key="14">
    <source>
        <dbReference type="PROSITE" id="PS51384"/>
    </source>
</evidence>
<dbReference type="CDD" id="cd06203">
    <property type="entry name" value="methionine_synthase_red"/>
    <property type="match status" value="1"/>
</dbReference>
<evidence type="ECO:0000256" key="10">
    <source>
        <dbReference type="ARBA" id="ARBA00023167"/>
    </source>
</evidence>
<feature type="domain" description="FAD-binding FR-type" evidence="14">
    <location>
        <begin position="510"/>
        <end position="784"/>
    </location>
</feature>
<accession>A0ABD3TLH3</accession>
<evidence type="ECO:0000256" key="8">
    <source>
        <dbReference type="ARBA" id="ARBA00022857"/>
    </source>
</evidence>
<dbReference type="InterPro" id="IPR003097">
    <property type="entry name" value="CysJ-like_FAD-binding"/>
</dbReference>
<comment type="cofactor">
    <cofactor evidence="2">
        <name>FAD</name>
        <dbReference type="ChEBI" id="CHEBI:57692"/>
    </cofactor>
</comment>
<keyword evidence="3" id="KW-0028">Amino-acid biosynthesis</keyword>
<dbReference type="GO" id="GO:0009086">
    <property type="term" value="P:methionine biosynthetic process"/>
    <property type="evidence" value="ECO:0007669"/>
    <property type="project" value="UniProtKB-KW"/>
</dbReference>
<evidence type="ECO:0000256" key="9">
    <source>
        <dbReference type="ARBA" id="ARBA00023002"/>
    </source>
</evidence>
<dbReference type="Pfam" id="PF00258">
    <property type="entry name" value="Flavodoxin_1"/>
    <property type="match status" value="1"/>
</dbReference>
<evidence type="ECO:0000256" key="6">
    <source>
        <dbReference type="ARBA" id="ARBA00022691"/>
    </source>
</evidence>
<sequence length="947" mass="104953">MPGDTRNRFLLLYGSQTGQAQAIAEEIAENAEQHGLHADIHCLSQTEKKFYIERESCIVLVISTTGDGDPPETAQKFWRRLNKKTLPADYLSHLHYAVLGLGDSNYTSFCNCSKSLDRRLQELGAKSFYPAGWADDAVGLELVVEPWIDGLWDSLRKQLGLVPSSLKCSLLEAMTNEDTVHSSEPDGNNEIKNGVLSDTDLNLKDSVINVQPDKSVSSHFKENGYNKTLFAQNGLKDSKAFNVNLNANSSDNSTDQIDDRIITDSRNTETSNSRDSVAGQGLEYRNQSNAGKSKMGQIVIDGDKDVSNDIGQITIDGDKGISNEGVTDICEPAKDQCISDPNLYSKNASVMRVYQTDSYAVLGADSSNQPVPNNSDVDITKSARIHATVAYTTYTSDIILTKMEHMTLTDKGDNSDIPSLCSAPSLGSPSSVLACTNLTVPALPPKFLSLDYTSETEMLFVSSPGSCCLTDKWRFITDLPKAIQHSSRCSSVKLLELPFQNGCNFPSSASPVVMATISKVKVLTAETAVKKTLCITLNLQDEGFVYQPGDSFSIICPNPAEEVQDLLTRLKIDDKADLPYKLSVLPGSKKKNASIPSHVPESATLRHIFTTCLDIREPPKKALLRALVESTDVESQKRRLQELCSKQGSEEYTQFIRQTSVTILDILNTFPSCNPPIETLIEHLPRLSPRPYSASSSSLLTPKELEFVFNVMDIPQQDGRTYFRKGVCTGWLDHITKQIQTPVSRPGSEGDDVVPRNQDNSISCKCSQIRIPVYARSNQQFHMPEDLSVPLILVGPGTGVAPFVGFLRHRLGRKQQDPSLKLGEVWLIFGCRHKKKDFLYRSEMEGLIADGILTKLLISFSRDADQPQNLPRYVQDNIRLHREEIVKLLEEKNAQVFVCGDAKNMAKDVNQAFADCYVEVQGLSEDTAKTKLMQLRVHHRYSEDVWT</sequence>
<dbReference type="Proteomes" id="UP001634394">
    <property type="component" value="Unassembled WGS sequence"/>
</dbReference>
<dbReference type="GO" id="GO:0030586">
    <property type="term" value="F:[methionine synthase] reductase (NADPH) activity"/>
    <property type="evidence" value="ECO:0007669"/>
    <property type="project" value="UniProtKB-EC"/>
</dbReference>
<dbReference type="InterPro" id="IPR017938">
    <property type="entry name" value="Riboflavin_synthase-like_b-brl"/>
</dbReference>
<dbReference type="Gene3D" id="3.40.50.360">
    <property type="match status" value="1"/>
</dbReference>
<keyword evidence="16" id="KW-1185">Reference proteome</keyword>
<dbReference type="SUPFAM" id="SSF52343">
    <property type="entry name" value="Ferredoxin reductase-like, C-terminal NADP-linked domain"/>
    <property type="match status" value="1"/>
</dbReference>
<evidence type="ECO:0000259" key="13">
    <source>
        <dbReference type="PROSITE" id="PS50902"/>
    </source>
</evidence>
<dbReference type="InterPro" id="IPR023173">
    <property type="entry name" value="NADPH_Cyt_P450_Rdtase_alpha"/>
</dbReference>
<reference evidence="15 16" key="1">
    <citation type="submission" date="2024-11" db="EMBL/GenBank/DDBJ databases">
        <title>Chromosome-level genome assembly of the freshwater bivalve Anodonta woodiana.</title>
        <authorList>
            <person name="Chen X."/>
        </authorList>
    </citation>
    <scope>NUCLEOTIDE SEQUENCE [LARGE SCALE GENOMIC DNA]</scope>
    <source>
        <strain evidence="15">MN2024</strain>
        <tissue evidence="15">Gills</tissue>
    </source>
</reference>
<evidence type="ECO:0000313" key="16">
    <source>
        <dbReference type="Proteomes" id="UP001634394"/>
    </source>
</evidence>
<dbReference type="InterPro" id="IPR008254">
    <property type="entry name" value="Flavodoxin/NO_synth"/>
</dbReference>
<comment type="caution">
    <text evidence="15">The sequence shown here is derived from an EMBL/GenBank/DDBJ whole genome shotgun (WGS) entry which is preliminary data.</text>
</comment>
<keyword evidence="8" id="KW-0521">NADP</keyword>
<dbReference type="InterPro" id="IPR001709">
    <property type="entry name" value="Flavoprot_Pyr_Nucl_cyt_Rdtase"/>
</dbReference>
<proteinExistence type="predicted"/>
<dbReference type="EC" id="1.16.1.8" evidence="11"/>
<evidence type="ECO:0000256" key="12">
    <source>
        <dbReference type="ARBA" id="ARBA00040659"/>
    </source>
</evidence>
<keyword evidence="9" id="KW-0560">Oxidoreductase</keyword>
<dbReference type="Gene3D" id="3.40.50.80">
    <property type="entry name" value="Nucleotide-binding domain of ferredoxin-NADP reductase (FNR) module"/>
    <property type="match status" value="1"/>
</dbReference>
<dbReference type="Pfam" id="PF00667">
    <property type="entry name" value="FAD_binding_1"/>
    <property type="match status" value="1"/>
</dbReference>
<feature type="domain" description="Flavodoxin-like" evidence="13">
    <location>
        <begin position="9"/>
        <end position="152"/>
    </location>
</feature>
<dbReference type="FunFam" id="3.40.50.360:FF:000059">
    <property type="entry name" value="5-methyltetrahydrofolate-homocysteine methyltransferase reductase"/>
    <property type="match status" value="1"/>
</dbReference>
<dbReference type="PROSITE" id="PS51384">
    <property type="entry name" value="FAD_FR"/>
    <property type="match status" value="1"/>
</dbReference>
<comment type="cofactor">
    <cofactor evidence="1">
        <name>FMN</name>
        <dbReference type="ChEBI" id="CHEBI:58210"/>
    </cofactor>
</comment>
<evidence type="ECO:0000256" key="5">
    <source>
        <dbReference type="ARBA" id="ARBA00022643"/>
    </source>
</evidence>
<dbReference type="EMBL" id="JBJQND010000018">
    <property type="protein sequence ID" value="KAL3837612.1"/>
    <property type="molecule type" value="Genomic_DNA"/>
</dbReference>
<dbReference type="PROSITE" id="PS50902">
    <property type="entry name" value="FLAVODOXIN_LIKE"/>
    <property type="match status" value="1"/>
</dbReference>
<evidence type="ECO:0000256" key="11">
    <source>
        <dbReference type="ARBA" id="ARBA00039088"/>
    </source>
</evidence>
<dbReference type="InterPro" id="IPR039261">
    <property type="entry name" value="FNR_nucleotide-bd"/>
</dbReference>
<dbReference type="InterPro" id="IPR017927">
    <property type="entry name" value="FAD-bd_FR_type"/>
</dbReference>
<dbReference type="PANTHER" id="PTHR19384">
    <property type="entry name" value="NITRIC OXIDE SYNTHASE-RELATED"/>
    <property type="match status" value="1"/>
</dbReference>
<evidence type="ECO:0000256" key="3">
    <source>
        <dbReference type="ARBA" id="ARBA00022605"/>
    </source>
</evidence>
<dbReference type="PRINTS" id="PR00369">
    <property type="entry name" value="FLAVODOXIN"/>
</dbReference>
<keyword evidence="4" id="KW-0285">Flavoprotein</keyword>
<dbReference type="Gene3D" id="1.20.990.10">
    <property type="entry name" value="NADPH-cytochrome p450 Reductase, Chain A, domain 3"/>
    <property type="match status" value="1"/>
</dbReference>
<dbReference type="Gene3D" id="2.40.30.10">
    <property type="entry name" value="Translation factors"/>
    <property type="match status" value="1"/>
</dbReference>
<dbReference type="SUPFAM" id="SSF52218">
    <property type="entry name" value="Flavoproteins"/>
    <property type="match status" value="1"/>
</dbReference>
<dbReference type="Pfam" id="PF00175">
    <property type="entry name" value="NAD_binding_1"/>
    <property type="match status" value="1"/>
</dbReference>
<keyword evidence="10" id="KW-0486">Methionine biosynthesis</keyword>
<gene>
    <name evidence="15" type="ORF">ACJMK2_022958</name>
</gene>
<dbReference type="InterPro" id="IPR001094">
    <property type="entry name" value="Flavdoxin-like"/>
</dbReference>
<evidence type="ECO:0000256" key="7">
    <source>
        <dbReference type="ARBA" id="ARBA00022827"/>
    </source>
</evidence>
<protein>
    <recommendedName>
        <fullName evidence="12">Methionine synthase reductase</fullName>
        <ecNumber evidence="11">1.16.1.8</ecNumber>
    </recommendedName>
</protein>
<organism evidence="15 16">
    <name type="scientific">Sinanodonta woodiana</name>
    <name type="common">Chinese pond mussel</name>
    <name type="synonym">Anodonta woodiana</name>
    <dbReference type="NCBI Taxonomy" id="1069815"/>
    <lineage>
        <taxon>Eukaryota</taxon>
        <taxon>Metazoa</taxon>
        <taxon>Spiralia</taxon>
        <taxon>Lophotrochozoa</taxon>
        <taxon>Mollusca</taxon>
        <taxon>Bivalvia</taxon>
        <taxon>Autobranchia</taxon>
        <taxon>Heteroconchia</taxon>
        <taxon>Palaeoheterodonta</taxon>
        <taxon>Unionida</taxon>
        <taxon>Unionoidea</taxon>
        <taxon>Unionidae</taxon>
        <taxon>Unioninae</taxon>
        <taxon>Sinanodonta</taxon>
    </lineage>
</organism>
<keyword evidence="5" id="KW-0288">FMN</keyword>
<evidence type="ECO:0000256" key="1">
    <source>
        <dbReference type="ARBA" id="ARBA00001917"/>
    </source>
</evidence>
<dbReference type="PANTHER" id="PTHR19384:SF84">
    <property type="entry name" value="METHIONINE SYNTHASE REDUCTASE"/>
    <property type="match status" value="1"/>
</dbReference>
<dbReference type="AlphaFoldDB" id="A0ABD3TLH3"/>
<dbReference type="PRINTS" id="PR00371">
    <property type="entry name" value="FPNCR"/>
</dbReference>
<keyword evidence="7" id="KW-0274">FAD</keyword>
<dbReference type="InterPro" id="IPR029039">
    <property type="entry name" value="Flavoprotein-like_sf"/>
</dbReference>
<evidence type="ECO:0000256" key="2">
    <source>
        <dbReference type="ARBA" id="ARBA00001974"/>
    </source>
</evidence>
<keyword evidence="6" id="KW-0949">S-adenosyl-L-methionine</keyword>
<dbReference type="FunFam" id="3.40.50.80:FF:000001">
    <property type="entry name" value="NADPH--cytochrome P450 reductase 1"/>
    <property type="match status" value="1"/>
</dbReference>
<dbReference type="FunFam" id="1.20.990.10:FF:000007">
    <property type="entry name" value="Methionine synthase reductase"/>
    <property type="match status" value="1"/>
</dbReference>
<name>A0ABD3TLH3_SINWO</name>